<comment type="caution">
    <text evidence="2">The sequence shown here is derived from an EMBL/GenBank/DDBJ whole genome shotgun (WGS) entry which is preliminary data.</text>
</comment>
<dbReference type="Pfam" id="PF15785">
    <property type="entry name" value="SMG1"/>
    <property type="match status" value="1"/>
</dbReference>
<dbReference type="InterPro" id="IPR031559">
    <property type="entry name" value="SMG1"/>
</dbReference>
<reference evidence="2" key="1">
    <citation type="submission" date="2021-02" db="EMBL/GenBank/DDBJ databases">
        <authorList>
            <person name="Nowell W R."/>
        </authorList>
    </citation>
    <scope>NUCLEOTIDE SEQUENCE</scope>
</reference>
<proteinExistence type="predicted"/>
<evidence type="ECO:0000256" key="1">
    <source>
        <dbReference type="SAM" id="MobiDB-lite"/>
    </source>
</evidence>
<evidence type="ECO:0000313" key="3">
    <source>
        <dbReference type="Proteomes" id="UP000663824"/>
    </source>
</evidence>
<accession>A0A816LNL5</accession>
<dbReference type="Proteomes" id="UP000663824">
    <property type="component" value="Unassembled WGS sequence"/>
</dbReference>
<organism evidence="2 3">
    <name type="scientific">Rotaria magnacalcarata</name>
    <dbReference type="NCBI Taxonomy" id="392030"/>
    <lineage>
        <taxon>Eukaryota</taxon>
        <taxon>Metazoa</taxon>
        <taxon>Spiralia</taxon>
        <taxon>Gnathifera</taxon>
        <taxon>Rotifera</taxon>
        <taxon>Eurotatoria</taxon>
        <taxon>Bdelloidea</taxon>
        <taxon>Philodinida</taxon>
        <taxon>Philodinidae</taxon>
        <taxon>Rotaria</taxon>
    </lineage>
</organism>
<sequence length="530" mass="60058">MKQDKLFGILAKHAHTAICILLEVFSQFDEQLQNDIFDFIIQQTQYSSSCLLPEFFQDVLQLFNRLLTIESIPVVEQVYQAILADVTSNLNILLNFLEQKTIAIGSGSVSTSDLTEDDAEAQHLFLMMYVLTRPLFEFLAKHLQLTNSKLARQYPSVHYGVVKTLYSHCAALLQSNETSIHDSYYAILCCLPVNILTSKLSTHGTLLSSKNDYSDFASIAKQNHMNSPYVETFTTHCLNLILGYIFVSQQIPQMYATTWLGHEHLSEGQYRLLSYEQLQNVGNNTLIWFWAIWECAQFCVMNNLKTSLGKPQETFLALEEQTNHSSTSSSSGEVNVSTDKDDWWCDLHRCRLLLQLIEALEKRMYHPYEAAALSLPQLPKNREVLLLPDRKFAPAQHSVRQLNSILPYSQPSFNNQSASATINSNWTALRMGAARLACQQNSFTLASKLLIRQFQSTHAWSTGPPTPQSSNTSLGSPLPNNMNITIAIKFLSRSILPHLINESQPNSQHNNHRSLNNYTSYGMPKKETFS</sequence>
<dbReference type="GO" id="GO:0000184">
    <property type="term" value="P:nuclear-transcribed mRNA catabolic process, nonsense-mediated decay"/>
    <property type="evidence" value="ECO:0007669"/>
    <property type="project" value="InterPro"/>
</dbReference>
<feature type="compositionally biased region" description="Polar residues" evidence="1">
    <location>
        <begin position="501"/>
        <end position="520"/>
    </location>
</feature>
<dbReference type="AlphaFoldDB" id="A0A816LNL5"/>
<protein>
    <submittedName>
        <fullName evidence="2">Uncharacterized protein</fullName>
    </submittedName>
</protein>
<dbReference type="EMBL" id="CAJNRE010001671">
    <property type="protein sequence ID" value="CAF1949791.1"/>
    <property type="molecule type" value="Genomic_DNA"/>
</dbReference>
<evidence type="ECO:0000313" key="2">
    <source>
        <dbReference type="EMBL" id="CAF1949791.1"/>
    </source>
</evidence>
<name>A0A816LNL5_9BILA</name>
<feature type="region of interest" description="Disordered" evidence="1">
    <location>
        <begin position="501"/>
        <end position="530"/>
    </location>
</feature>
<dbReference type="GO" id="GO:0004674">
    <property type="term" value="F:protein serine/threonine kinase activity"/>
    <property type="evidence" value="ECO:0007669"/>
    <property type="project" value="InterPro"/>
</dbReference>
<gene>
    <name evidence="2" type="ORF">MBJ925_LOCUS5859</name>
</gene>